<keyword evidence="4" id="KW-0862">Zinc</keyword>
<comment type="caution">
    <text evidence="5">The sequence shown here is derived from an EMBL/GenBank/DDBJ whole genome shotgun (WGS) entry which is preliminary data.</text>
</comment>
<dbReference type="PANTHER" id="PTHR11040">
    <property type="entry name" value="ZINC/IRON TRANSPORTER"/>
    <property type="match status" value="1"/>
</dbReference>
<reference evidence="5 6" key="1">
    <citation type="submission" date="2019-04" db="EMBL/GenBank/DDBJ databases">
        <title>Bacillus sediminilitoris sp. nov., isolated from a tidal flat sediment on the East China Sea.</title>
        <authorList>
            <person name="Wei Y."/>
            <person name="Mao H."/>
            <person name="Fang J."/>
        </authorList>
    </citation>
    <scope>NUCLEOTIDE SEQUENCE [LARGE SCALE GENOMIC DNA]</scope>
    <source>
        <strain evidence="5 6">DSL-17</strain>
    </source>
</reference>
<comment type="similarity">
    <text evidence="2">Belongs to the ZIP transporter (TC 2.A.5) family.</text>
</comment>
<comment type="subcellular location">
    <subcellularLocation>
        <location evidence="1">Cell membrane</location>
        <topology evidence="1">Multi-pass membrane protein</topology>
    </subcellularLocation>
</comment>
<evidence type="ECO:0000256" key="3">
    <source>
        <dbReference type="ARBA" id="ARBA00022475"/>
    </source>
</evidence>
<sequence length="233" mass="25823">MGISLSLSVFFALFTGSFLSLLITSWFNVKIDYILSLCAGVLCGVLFLELIPHSFSDYSSVSVVIGILIGLSVMFFIDKLIHKHHSQNVIVDKTSSFYFLILAITLHNVPAGIALGNHAEHNEHLFQLLVFHHIPEGITLMMIYIASSLKIHHLFASFVFLSVSLTSFALLGSILPFSNVQYLGMILGVAISTMGYITIFELFFPSLKKGYRSFHWLSLLSGIFIAAIIFIIG</sequence>
<evidence type="ECO:0000313" key="6">
    <source>
        <dbReference type="Proteomes" id="UP000310334"/>
    </source>
</evidence>
<dbReference type="RefSeq" id="WP_136354139.1">
    <property type="nucleotide sequence ID" value="NZ_CP046266.1"/>
</dbReference>
<protein>
    <recommendedName>
        <fullName evidence="7">Zinc/iron permease</fullName>
    </recommendedName>
</protein>
<evidence type="ECO:0000313" key="5">
    <source>
        <dbReference type="EMBL" id="THF79725.1"/>
    </source>
</evidence>
<evidence type="ECO:0000256" key="2">
    <source>
        <dbReference type="ARBA" id="ARBA00006939"/>
    </source>
</evidence>
<evidence type="ECO:0008006" key="7">
    <source>
        <dbReference type="Google" id="ProtNLM"/>
    </source>
</evidence>
<gene>
    <name evidence="5" type="ORF">E6W99_12005</name>
</gene>
<evidence type="ECO:0000256" key="4">
    <source>
        <dbReference type="ARBA" id="ARBA00022833"/>
    </source>
</evidence>
<dbReference type="GO" id="GO:0005886">
    <property type="term" value="C:plasma membrane"/>
    <property type="evidence" value="ECO:0007669"/>
    <property type="project" value="UniProtKB-SubCell"/>
</dbReference>
<name>A0A4S4BYS3_9BACI</name>
<dbReference type="GO" id="GO:0005385">
    <property type="term" value="F:zinc ion transmembrane transporter activity"/>
    <property type="evidence" value="ECO:0007669"/>
    <property type="project" value="TreeGrafter"/>
</dbReference>
<dbReference type="PANTHER" id="PTHR11040:SF211">
    <property type="entry name" value="ZINC TRANSPORTER ZIP11"/>
    <property type="match status" value="1"/>
</dbReference>
<keyword evidence="3" id="KW-1003">Cell membrane</keyword>
<organism evidence="5 6">
    <name type="scientific">Metabacillus sediminilitoris</name>
    <dbReference type="NCBI Taxonomy" id="2567941"/>
    <lineage>
        <taxon>Bacteria</taxon>
        <taxon>Bacillati</taxon>
        <taxon>Bacillota</taxon>
        <taxon>Bacilli</taxon>
        <taxon>Bacillales</taxon>
        <taxon>Bacillaceae</taxon>
        <taxon>Metabacillus</taxon>
    </lineage>
</organism>
<dbReference type="EMBL" id="SSNT01000008">
    <property type="protein sequence ID" value="THF79725.1"/>
    <property type="molecule type" value="Genomic_DNA"/>
</dbReference>
<keyword evidence="6" id="KW-1185">Reference proteome</keyword>
<proteinExistence type="inferred from homology"/>
<dbReference type="OrthoDB" id="9787346at2"/>
<dbReference type="Proteomes" id="UP000310334">
    <property type="component" value="Unassembled WGS sequence"/>
</dbReference>
<keyword evidence="3" id="KW-0472">Membrane</keyword>
<evidence type="ECO:0000256" key="1">
    <source>
        <dbReference type="ARBA" id="ARBA00004651"/>
    </source>
</evidence>
<accession>A0A4S4BYS3</accession>
<dbReference type="AlphaFoldDB" id="A0A4S4BYS3"/>